<feature type="compositionally biased region" description="Acidic residues" evidence="3">
    <location>
        <begin position="732"/>
        <end position="746"/>
    </location>
</feature>
<dbReference type="GO" id="GO:0005654">
    <property type="term" value="C:nucleoplasm"/>
    <property type="evidence" value="ECO:0007669"/>
    <property type="project" value="TreeGrafter"/>
</dbReference>
<dbReference type="SUPFAM" id="SSF48371">
    <property type="entry name" value="ARM repeat"/>
    <property type="match status" value="1"/>
</dbReference>
<evidence type="ECO:0000313" key="7">
    <source>
        <dbReference type="Proteomes" id="UP000325081"/>
    </source>
</evidence>
<feature type="compositionally biased region" description="Polar residues" evidence="3">
    <location>
        <begin position="747"/>
        <end position="757"/>
    </location>
</feature>
<keyword evidence="2" id="KW-0539">Nucleus</keyword>
<feature type="domain" description="Serine/threonine-protein phosphatase 4 regulatory subunit 3-like central" evidence="4">
    <location>
        <begin position="197"/>
        <end position="704"/>
    </location>
</feature>
<dbReference type="GO" id="GO:0072542">
    <property type="term" value="F:protein phosphatase activator activity"/>
    <property type="evidence" value="ECO:0007669"/>
    <property type="project" value="TreeGrafter"/>
</dbReference>
<dbReference type="Gene3D" id="2.30.29.30">
    <property type="entry name" value="Pleckstrin-homology domain (PH domain)/Phosphotyrosine-binding domain (PTB)"/>
    <property type="match status" value="1"/>
</dbReference>
<feature type="compositionally biased region" description="Basic and acidic residues" evidence="3">
    <location>
        <begin position="818"/>
        <end position="827"/>
    </location>
</feature>
<feature type="compositionally biased region" description="Polar residues" evidence="3">
    <location>
        <begin position="867"/>
        <end position="878"/>
    </location>
</feature>
<dbReference type="GO" id="GO:0030289">
    <property type="term" value="C:protein phosphatase 4 complex"/>
    <property type="evidence" value="ECO:0007669"/>
    <property type="project" value="TreeGrafter"/>
</dbReference>
<evidence type="ECO:0000256" key="3">
    <source>
        <dbReference type="SAM" id="MobiDB-lite"/>
    </source>
</evidence>
<dbReference type="InterPro" id="IPR011993">
    <property type="entry name" value="PH-like_dom_sf"/>
</dbReference>
<dbReference type="PANTHER" id="PTHR23318:SF0">
    <property type="entry name" value="SERINE_THREONINE-PROTEIN PHOSPHATASE 4 REGULATORY SUBUNIT 3"/>
    <property type="match status" value="1"/>
</dbReference>
<feature type="domain" description="PP4R3 EVH1-like" evidence="5">
    <location>
        <begin position="16"/>
        <end position="106"/>
    </location>
</feature>
<feature type="region of interest" description="Disordered" evidence="3">
    <location>
        <begin position="816"/>
        <end position="835"/>
    </location>
</feature>
<proteinExistence type="predicted"/>
<dbReference type="InterPro" id="IPR006887">
    <property type="entry name" value="P4R3-like_central_dom"/>
</dbReference>
<dbReference type="Proteomes" id="UP000325081">
    <property type="component" value="Unassembled WGS sequence"/>
</dbReference>
<evidence type="ECO:0000256" key="1">
    <source>
        <dbReference type="ARBA" id="ARBA00004123"/>
    </source>
</evidence>
<dbReference type="OrthoDB" id="27483at2759"/>
<dbReference type="SUPFAM" id="SSF50729">
    <property type="entry name" value="PH domain-like"/>
    <property type="match status" value="1"/>
</dbReference>
<dbReference type="AlphaFoldDB" id="A0A5A7R378"/>
<feature type="compositionally biased region" description="Basic and acidic residues" evidence="3">
    <location>
        <begin position="791"/>
        <end position="801"/>
    </location>
</feature>
<keyword evidence="7" id="KW-1185">Reference proteome</keyword>
<gene>
    <name evidence="6" type="ORF">STAS_29580</name>
</gene>
<evidence type="ECO:0000313" key="6">
    <source>
        <dbReference type="EMBL" id="GER52145.1"/>
    </source>
</evidence>
<feature type="region of interest" description="Disordered" evidence="3">
    <location>
        <begin position="867"/>
        <end position="942"/>
    </location>
</feature>
<comment type="subcellular location">
    <subcellularLocation>
        <location evidence="1">Nucleus</location>
    </subcellularLocation>
</comment>
<evidence type="ECO:0000259" key="4">
    <source>
        <dbReference type="Pfam" id="PF04802"/>
    </source>
</evidence>
<sequence length="942" mass="106167">MGSQDKSPNSGSNNMQRVKVYRLNEDGKWDDQGTGHVTVDYLERSEDLGLFVIDEEDNETLLLHRISANDIYRKQDDTIISWRDPEFSTELALSFQETTGCSYIWLGSNLHYAEESAIYLSNQNSFRVMNILRVVVREAGRKYVIIGETFPNVANELKELPPVELSTLPLILKAPCYFIILSLHRDYSLLFLVLQIIEGSLADQSRVSELILQDQDFFRKLMDLFRICDDLENVDGLHLIFKIVRGIIFLNNSQIFEKIFGDELIMDIMGCLEFGSLLISMFNCIVGNGTSLNFVADDPDVPQADHRNFLKDHVVFKEAIPIKDPVVLSKIHQTYRIGYLKDVILPRALDDGIVANFNSIIHSNNAVVVSLLKDDSTFIKELFARMKSPTTSVESKRTLVCFLHEFCTLSKSLQMVHQHRLFRDLVSEGIFDILEDVLRSEDKRLVLTGTDILTLFQNLDSNILRAYVARQEGDLFGLLVKNMLTDFGDDMHWQFVEILRSLLEAPTPGPGPPRENIVEIFYEKHLGQLIDTITSSCGANQHGQIGGSSGSSDGESRSQSDVKPEILLNICDLLCFCVLQHPFRIKCNFLLNSVIDKVLYLTRRREKYLVVAAVRFVRALVSRSDEHLLKHLAKNNVLKPIIDAFVANGDRYNLLNSAVLDLIEFIRKENLKVLIRYLVDTFWDQLAKFESLSSIQALKVKYEQSLESIGTTSTASLLDQRKRLDERALEKEEENYFNEDSDEEDSASAQTGSNRRLSQLPVLVNGAPVYKASPRSGGLVDYDDDEDDEDWKPPPKKMKDVSDEDEGLTDFRLKRKLVSKEEPEPKRIQLSAKGGLKPRGGGVFAALCSTLSEAVLPNKKIATTALSNALPNTNQNSVKPDDGEKKAVGPSENADKVDPTNKVEVSRSFTDKFDESDDNRINGDECPLLPTNSSPEMAVNGS</sequence>
<dbReference type="Pfam" id="PF04802">
    <property type="entry name" value="PP4R3"/>
    <property type="match status" value="1"/>
</dbReference>
<dbReference type="InterPro" id="IPR016024">
    <property type="entry name" value="ARM-type_fold"/>
</dbReference>
<name>A0A5A7R378_STRAF</name>
<feature type="compositionally biased region" description="Basic and acidic residues" evidence="3">
    <location>
        <begin position="879"/>
        <end position="923"/>
    </location>
</feature>
<organism evidence="6 7">
    <name type="scientific">Striga asiatica</name>
    <name type="common">Asiatic witchweed</name>
    <name type="synonym">Buchnera asiatica</name>
    <dbReference type="NCBI Taxonomy" id="4170"/>
    <lineage>
        <taxon>Eukaryota</taxon>
        <taxon>Viridiplantae</taxon>
        <taxon>Streptophyta</taxon>
        <taxon>Embryophyta</taxon>
        <taxon>Tracheophyta</taxon>
        <taxon>Spermatophyta</taxon>
        <taxon>Magnoliopsida</taxon>
        <taxon>eudicotyledons</taxon>
        <taxon>Gunneridae</taxon>
        <taxon>Pentapetalae</taxon>
        <taxon>asterids</taxon>
        <taxon>lamiids</taxon>
        <taxon>Lamiales</taxon>
        <taxon>Orobanchaceae</taxon>
        <taxon>Buchnereae</taxon>
        <taxon>Striga</taxon>
    </lineage>
</organism>
<evidence type="ECO:0000256" key="2">
    <source>
        <dbReference type="ARBA" id="ARBA00023242"/>
    </source>
</evidence>
<dbReference type="EMBL" id="BKCP01010181">
    <property type="protein sequence ID" value="GER52145.1"/>
    <property type="molecule type" value="Genomic_DNA"/>
</dbReference>
<reference evidence="7" key="1">
    <citation type="journal article" date="2019" name="Curr. Biol.">
        <title>Genome Sequence of Striga asiatica Provides Insight into the Evolution of Plant Parasitism.</title>
        <authorList>
            <person name="Yoshida S."/>
            <person name="Kim S."/>
            <person name="Wafula E.K."/>
            <person name="Tanskanen J."/>
            <person name="Kim Y.M."/>
            <person name="Honaas L."/>
            <person name="Yang Z."/>
            <person name="Spallek T."/>
            <person name="Conn C.E."/>
            <person name="Ichihashi Y."/>
            <person name="Cheong K."/>
            <person name="Cui S."/>
            <person name="Der J.P."/>
            <person name="Gundlach H."/>
            <person name="Jiao Y."/>
            <person name="Hori C."/>
            <person name="Ishida J.K."/>
            <person name="Kasahara H."/>
            <person name="Kiba T."/>
            <person name="Kim M.S."/>
            <person name="Koo N."/>
            <person name="Laohavisit A."/>
            <person name="Lee Y.H."/>
            <person name="Lumba S."/>
            <person name="McCourt P."/>
            <person name="Mortimer J.C."/>
            <person name="Mutuku J.M."/>
            <person name="Nomura T."/>
            <person name="Sasaki-Sekimoto Y."/>
            <person name="Seto Y."/>
            <person name="Wang Y."/>
            <person name="Wakatake T."/>
            <person name="Sakakibara H."/>
            <person name="Demura T."/>
            <person name="Yamaguchi S."/>
            <person name="Yoneyama K."/>
            <person name="Manabe R.I."/>
            <person name="Nelson D.C."/>
            <person name="Schulman A.H."/>
            <person name="Timko M.P."/>
            <person name="dePamphilis C.W."/>
            <person name="Choi D."/>
            <person name="Shirasu K."/>
        </authorList>
    </citation>
    <scope>NUCLEOTIDE SEQUENCE [LARGE SCALE GENOMIC DNA]</scope>
    <source>
        <strain evidence="7">cv. UVA1</strain>
    </source>
</reference>
<accession>A0A5A7R378</accession>
<feature type="compositionally biased region" description="Polar residues" evidence="3">
    <location>
        <begin position="930"/>
        <end position="942"/>
    </location>
</feature>
<comment type="caution">
    <text evidence="6">The sequence shown here is derived from an EMBL/GenBank/DDBJ whole genome shotgun (WGS) entry which is preliminary data.</text>
</comment>
<dbReference type="PANTHER" id="PTHR23318">
    <property type="entry name" value="ATP SYNTHASE GAMMA-RELATED"/>
    <property type="match status" value="1"/>
</dbReference>
<dbReference type="Pfam" id="PF22972">
    <property type="entry name" value="EVH1_PP4R3"/>
    <property type="match status" value="1"/>
</dbReference>
<protein>
    <submittedName>
        <fullName evidence="6">Serine/threonine protein phosphatase 4 regulatory subunit</fullName>
    </submittedName>
</protein>
<dbReference type="InterPro" id="IPR051137">
    <property type="entry name" value="PP4R3-like"/>
</dbReference>
<feature type="compositionally biased region" description="Acidic residues" evidence="3">
    <location>
        <begin position="781"/>
        <end position="790"/>
    </location>
</feature>
<feature type="region of interest" description="Disordered" evidence="3">
    <location>
        <begin position="732"/>
        <end position="809"/>
    </location>
</feature>
<dbReference type="InterPro" id="IPR055236">
    <property type="entry name" value="EVH1_PP4R3"/>
</dbReference>
<evidence type="ECO:0000259" key="5">
    <source>
        <dbReference type="Pfam" id="PF22972"/>
    </source>
</evidence>